<dbReference type="Proteomes" id="UP000290287">
    <property type="component" value="Unassembled WGS sequence"/>
</dbReference>
<keyword evidence="5" id="KW-0804">Transcription</keyword>
<keyword evidence="4" id="KW-0238">DNA-binding</keyword>
<dbReference type="SMART" id="SM00345">
    <property type="entry name" value="HTH_GNTR"/>
    <property type="match status" value="1"/>
</dbReference>
<evidence type="ECO:0000256" key="1">
    <source>
        <dbReference type="ARBA" id="ARBA00005384"/>
    </source>
</evidence>
<feature type="domain" description="HTH gntR-type" evidence="6">
    <location>
        <begin position="15"/>
        <end position="83"/>
    </location>
</feature>
<gene>
    <name evidence="7" type="ORF">CS022_02305</name>
</gene>
<dbReference type="OrthoDB" id="9808770at2"/>
<evidence type="ECO:0000256" key="2">
    <source>
        <dbReference type="ARBA" id="ARBA00022898"/>
    </source>
</evidence>
<sequence>MSFIDIGDLYLDKNEPRQAGLYNAIRDKILMAQWTAESRLPATRVLAEQLSISRNTVTATYDQLKAEGYIDSVRGSGYFVSLLPPERFLSVEDISVKTVEKEDQTPRKTFRSAESQALTRNRPFQPGVPDLDGFPYKKWTRFLQRQSGRALFSGQNDPQGAEALRRSISHYLVSSRSVDCCPERVIVTQGAQQAIYIALSVLMKSGEPIVVENPGYKQMLNTAEHLDLQCLPVNIINGKGVDTTSLSGLKAKCLYLTPSNHYPMGCGIGTGDRIACIEWAQKHNAWIIEDDYDTEFQFGNKPFPSLQGLATRMSGGQPNIVYIGTFSKTMLPSLRIGYMVVPDTLVEKCLAVKEIIGGNTAVHSELALSEFIDSGDYLRHIRKMRRSYQTKCYLFISLLRTELKGQVEILSQEAGMHVTFGWTQGPSAVRIAAMLEKEKISIRTLEGYKYKNVSIDNTYPPADNILIAGFGNASEVQIREGVKILAECFNRKPDISDK</sequence>
<organism evidence="7 8">
    <name type="scientific">Veronia nyctiphanis</name>
    <dbReference type="NCBI Taxonomy" id="1278244"/>
    <lineage>
        <taxon>Bacteria</taxon>
        <taxon>Pseudomonadati</taxon>
        <taxon>Pseudomonadota</taxon>
        <taxon>Gammaproteobacteria</taxon>
        <taxon>Vibrionales</taxon>
        <taxon>Vibrionaceae</taxon>
        <taxon>Veronia</taxon>
    </lineage>
</organism>
<keyword evidence="2" id="KW-0663">Pyridoxal phosphate</keyword>
<dbReference type="InterPro" id="IPR051446">
    <property type="entry name" value="HTH_trans_reg/aminotransferase"/>
</dbReference>
<name>A0A4Q0YT67_9GAMM</name>
<dbReference type="InterPro" id="IPR036390">
    <property type="entry name" value="WH_DNA-bd_sf"/>
</dbReference>
<dbReference type="SUPFAM" id="SSF46785">
    <property type="entry name" value="Winged helix' DNA-binding domain"/>
    <property type="match status" value="1"/>
</dbReference>
<dbReference type="PRINTS" id="PR00035">
    <property type="entry name" value="HTHGNTR"/>
</dbReference>
<dbReference type="PROSITE" id="PS50949">
    <property type="entry name" value="HTH_GNTR"/>
    <property type="match status" value="1"/>
</dbReference>
<dbReference type="SUPFAM" id="SSF53383">
    <property type="entry name" value="PLP-dependent transferases"/>
    <property type="match status" value="1"/>
</dbReference>
<dbReference type="Gene3D" id="1.10.10.10">
    <property type="entry name" value="Winged helix-like DNA-binding domain superfamily/Winged helix DNA-binding domain"/>
    <property type="match status" value="1"/>
</dbReference>
<dbReference type="InterPro" id="IPR004839">
    <property type="entry name" value="Aminotransferase_I/II_large"/>
</dbReference>
<evidence type="ECO:0000313" key="8">
    <source>
        <dbReference type="Proteomes" id="UP000290287"/>
    </source>
</evidence>
<protein>
    <submittedName>
        <fullName evidence="7">Transcriptional regulator</fullName>
    </submittedName>
</protein>
<dbReference type="EMBL" id="PEIB01000002">
    <property type="protein sequence ID" value="RXJ74452.1"/>
    <property type="molecule type" value="Genomic_DNA"/>
</dbReference>
<dbReference type="GO" id="GO:0003677">
    <property type="term" value="F:DNA binding"/>
    <property type="evidence" value="ECO:0007669"/>
    <property type="project" value="UniProtKB-KW"/>
</dbReference>
<dbReference type="InterPro" id="IPR000524">
    <property type="entry name" value="Tscrpt_reg_HTH_GntR"/>
</dbReference>
<proteinExistence type="inferred from homology"/>
<dbReference type="AlphaFoldDB" id="A0A4Q0YT67"/>
<dbReference type="RefSeq" id="WP_129120920.1">
    <property type="nucleotide sequence ID" value="NZ_PEIB01000002.1"/>
</dbReference>
<dbReference type="CDD" id="cd07377">
    <property type="entry name" value="WHTH_GntR"/>
    <property type="match status" value="1"/>
</dbReference>
<keyword evidence="3" id="KW-0805">Transcription regulation</keyword>
<dbReference type="InterPro" id="IPR015421">
    <property type="entry name" value="PyrdxlP-dep_Trfase_major"/>
</dbReference>
<evidence type="ECO:0000256" key="3">
    <source>
        <dbReference type="ARBA" id="ARBA00023015"/>
    </source>
</evidence>
<evidence type="ECO:0000259" key="6">
    <source>
        <dbReference type="PROSITE" id="PS50949"/>
    </source>
</evidence>
<keyword evidence="8" id="KW-1185">Reference proteome</keyword>
<dbReference type="Gene3D" id="3.40.640.10">
    <property type="entry name" value="Type I PLP-dependent aspartate aminotransferase-like (Major domain)"/>
    <property type="match status" value="1"/>
</dbReference>
<dbReference type="InterPro" id="IPR015424">
    <property type="entry name" value="PyrdxlP-dep_Trfase"/>
</dbReference>
<reference evidence="7 8" key="1">
    <citation type="submission" date="2017-10" db="EMBL/GenBank/DDBJ databases">
        <title>Nyctiphanis sp. nov., isolated from the stomach of the euphausiid Nyctiphanes simplex (Hansen, 1911) in the Gulf of California.</title>
        <authorList>
            <person name="Gomez-Gil B."/>
            <person name="Aguilar-Mendez M."/>
            <person name="Lopez-Cortes A."/>
            <person name="Gomez-Gutierrez J."/>
            <person name="Roque A."/>
            <person name="Lang E."/>
            <person name="Gonzalez-Castillo A."/>
        </authorList>
    </citation>
    <scope>NUCLEOTIDE SEQUENCE [LARGE SCALE GENOMIC DNA]</scope>
    <source>
        <strain evidence="7 8">CAIM 600</strain>
    </source>
</reference>
<dbReference type="GO" id="GO:0003700">
    <property type="term" value="F:DNA-binding transcription factor activity"/>
    <property type="evidence" value="ECO:0007669"/>
    <property type="project" value="InterPro"/>
</dbReference>
<dbReference type="PANTHER" id="PTHR46577">
    <property type="entry name" value="HTH-TYPE TRANSCRIPTIONAL REGULATORY PROTEIN GABR"/>
    <property type="match status" value="1"/>
</dbReference>
<comment type="caution">
    <text evidence="7">The sequence shown here is derived from an EMBL/GenBank/DDBJ whole genome shotgun (WGS) entry which is preliminary data.</text>
</comment>
<accession>A0A4Q0YT67</accession>
<comment type="similarity">
    <text evidence="1">In the C-terminal section; belongs to the class-I pyridoxal-phosphate-dependent aminotransferase family.</text>
</comment>
<evidence type="ECO:0000256" key="5">
    <source>
        <dbReference type="ARBA" id="ARBA00023163"/>
    </source>
</evidence>
<dbReference type="PANTHER" id="PTHR46577:SF1">
    <property type="entry name" value="HTH-TYPE TRANSCRIPTIONAL REGULATORY PROTEIN GABR"/>
    <property type="match status" value="1"/>
</dbReference>
<dbReference type="CDD" id="cd00609">
    <property type="entry name" value="AAT_like"/>
    <property type="match status" value="1"/>
</dbReference>
<evidence type="ECO:0000256" key="4">
    <source>
        <dbReference type="ARBA" id="ARBA00023125"/>
    </source>
</evidence>
<dbReference type="Pfam" id="PF00155">
    <property type="entry name" value="Aminotran_1_2"/>
    <property type="match status" value="1"/>
</dbReference>
<dbReference type="Pfam" id="PF00392">
    <property type="entry name" value="GntR"/>
    <property type="match status" value="1"/>
</dbReference>
<dbReference type="GO" id="GO:0030170">
    <property type="term" value="F:pyridoxal phosphate binding"/>
    <property type="evidence" value="ECO:0007669"/>
    <property type="project" value="InterPro"/>
</dbReference>
<evidence type="ECO:0000313" key="7">
    <source>
        <dbReference type="EMBL" id="RXJ74452.1"/>
    </source>
</evidence>
<dbReference type="InterPro" id="IPR036388">
    <property type="entry name" value="WH-like_DNA-bd_sf"/>
</dbReference>